<feature type="chain" id="PRO_5016663377" evidence="1">
    <location>
        <begin position="23"/>
        <end position="138"/>
    </location>
</feature>
<dbReference type="Proteomes" id="UP000253562">
    <property type="component" value="Unassembled WGS sequence"/>
</dbReference>
<sequence length="138" mass="15693">MNKWLPCFVSLLCVAAFFLATAPPSRPNVSAQEADTNITDRAQQAEEMFQKKNRLREGAEVVDEIGSFEWVGDRLSFSPENGDHTFKILENRMMERVVQAQENSTSKLIWVVTGNITEYRGGNFLLMKHVILDGKRND</sequence>
<evidence type="ECO:0000313" key="3">
    <source>
        <dbReference type="Proteomes" id="UP000253562"/>
    </source>
</evidence>
<reference evidence="2 3" key="1">
    <citation type="submission" date="2018-07" db="EMBL/GenBank/DDBJ databases">
        <title>Comparative genomes isolates from brazilian mangrove.</title>
        <authorList>
            <person name="De Araujo J.E."/>
            <person name="Taketani R.G."/>
            <person name="Silva M.C.P."/>
            <person name="Lourenco M.V."/>
            <person name="Oliveira V.M."/>
            <person name="Andreote F.D."/>
        </authorList>
    </citation>
    <scope>NUCLEOTIDE SEQUENCE [LARGE SCALE GENOMIC DNA]</scope>
    <source>
        <strain evidence="2 3">HEX PRIS-MGV</strain>
    </source>
</reference>
<protein>
    <submittedName>
        <fullName evidence="2">Uncharacterized protein</fullName>
    </submittedName>
</protein>
<feature type="signal peptide" evidence="1">
    <location>
        <begin position="1"/>
        <end position="22"/>
    </location>
</feature>
<dbReference type="RefSeq" id="WP_114367897.1">
    <property type="nucleotide sequence ID" value="NZ_QPEX01000010.1"/>
</dbReference>
<accession>A0A368KYT9</accession>
<comment type="caution">
    <text evidence="2">The sequence shown here is derived from an EMBL/GenBank/DDBJ whole genome shotgun (WGS) entry which is preliminary data.</text>
</comment>
<name>A0A368KYT9_9BACT</name>
<evidence type="ECO:0000313" key="2">
    <source>
        <dbReference type="EMBL" id="RCS54834.1"/>
    </source>
</evidence>
<organism evidence="2 3">
    <name type="scientific">Bremerella cremea</name>
    <dbReference type="NCBI Taxonomy" id="1031537"/>
    <lineage>
        <taxon>Bacteria</taxon>
        <taxon>Pseudomonadati</taxon>
        <taxon>Planctomycetota</taxon>
        <taxon>Planctomycetia</taxon>
        <taxon>Pirellulales</taxon>
        <taxon>Pirellulaceae</taxon>
        <taxon>Bremerella</taxon>
    </lineage>
</organism>
<keyword evidence="1" id="KW-0732">Signal</keyword>
<evidence type="ECO:0000256" key="1">
    <source>
        <dbReference type="SAM" id="SignalP"/>
    </source>
</evidence>
<proteinExistence type="predicted"/>
<gene>
    <name evidence="2" type="ORF">DTL42_06870</name>
</gene>
<dbReference type="OrthoDB" id="280676at2"/>
<dbReference type="AlphaFoldDB" id="A0A368KYT9"/>
<dbReference type="EMBL" id="QPEX01000010">
    <property type="protein sequence ID" value="RCS54834.1"/>
    <property type="molecule type" value="Genomic_DNA"/>
</dbReference>